<feature type="signal peptide" evidence="2">
    <location>
        <begin position="1"/>
        <end position="21"/>
    </location>
</feature>
<organism evidence="3 4">
    <name type="scientific">Araneus ventricosus</name>
    <name type="common">Orbweaver spider</name>
    <name type="synonym">Epeira ventricosa</name>
    <dbReference type="NCBI Taxonomy" id="182803"/>
    <lineage>
        <taxon>Eukaryota</taxon>
        <taxon>Metazoa</taxon>
        <taxon>Ecdysozoa</taxon>
        <taxon>Arthropoda</taxon>
        <taxon>Chelicerata</taxon>
        <taxon>Arachnida</taxon>
        <taxon>Araneae</taxon>
        <taxon>Araneomorphae</taxon>
        <taxon>Entelegynae</taxon>
        <taxon>Araneoidea</taxon>
        <taxon>Araneidae</taxon>
        <taxon>Araneus</taxon>
    </lineage>
</organism>
<name>A0A4Y2CC50_ARAVE</name>
<reference evidence="3 4" key="1">
    <citation type="journal article" date="2019" name="Sci. Rep.">
        <title>Orb-weaving spider Araneus ventricosus genome elucidates the spidroin gene catalogue.</title>
        <authorList>
            <person name="Kono N."/>
            <person name="Nakamura H."/>
            <person name="Ohtoshi R."/>
            <person name="Moran D.A.P."/>
            <person name="Shinohara A."/>
            <person name="Yoshida Y."/>
            <person name="Fujiwara M."/>
            <person name="Mori M."/>
            <person name="Tomita M."/>
            <person name="Arakawa K."/>
        </authorList>
    </citation>
    <scope>NUCLEOTIDE SEQUENCE [LARGE SCALE GENOMIC DNA]</scope>
</reference>
<evidence type="ECO:0000256" key="1">
    <source>
        <dbReference type="SAM" id="MobiDB-lite"/>
    </source>
</evidence>
<evidence type="ECO:0008006" key="5">
    <source>
        <dbReference type="Google" id="ProtNLM"/>
    </source>
</evidence>
<sequence length="86" mass="9170">MKLLSCSLSLFITLRLHNTTSLMSGGGREVPQGRSDAAPPVTVMDDRSATRGDRILSAPRLFPRRTGVTSPLTSEGENGALLCGRD</sequence>
<accession>A0A4Y2CC50</accession>
<dbReference type="Proteomes" id="UP000499080">
    <property type="component" value="Unassembled WGS sequence"/>
</dbReference>
<protein>
    <recommendedName>
        <fullName evidence="5">Secreted protein</fullName>
    </recommendedName>
</protein>
<feature type="chain" id="PRO_5021327547" description="Secreted protein" evidence="2">
    <location>
        <begin position="22"/>
        <end position="86"/>
    </location>
</feature>
<evidence type="ECO:0000313" key="3">
    <source>
        <dbReference type="EMBL" id="GBM01820.1"/>
    </source>
</evidence>
<feature type="region of interest" description="Disordered" evidence="1">
    <location>
        <begin position="22"/>
        <end position="50"/>
    </location>
</feature>
<feature type="compositionally biased region" description="Polar residues" evidence="1">
    <location>
        <begin position="67"/>
        <end position="76"/>
    </location>
</feature>
<keyword evidence="4" id="KW-1185">Reference proteome</keyword>
<comment type="caution">
    <text evidence="3">The sequence shown here is derived from an EMBL/GenBank/DDBJ whole genome shotgun (WGS) entry which is preliminary data.</text>
</comment>
<feature type="region of interest" description="Disordered" evidence="1">
    <location>
        <begin position="62"/>
        <end position="86"/>
    </location>
</feature>
<keyword evidence="2" id="KW-0732">Signal</keyword>
<dbReference type="AlphaFoldDB" id="A0A4Y2CC50"/>
<gene>
    <name evidence="3" type="ORF">AVEN_205478_1</name>
</gene>
<proteinExistence type="predicted"/>
<evidence type="ECO:0000313" key="4">
    <source>
        <dbReference type="Proteomes" id="UP000499080"/>
    </source>
</evidence>
<dbReference type="EMBL" id="BGPR01000173">
    <property type="protein sequence ID" value="GBM01820.1"/>
    <property type="molecule type" value="Genomic_DNA"/>
</dbReference>
<evidence type="ECO:0000256" key="2">
    <source>
        <dbReference type="SAM" id="SignalP"/>
    </source>
</evidence>